<keyword evidence="3" id="KW-1185">Reference proteome</keyword>
<evidence type="ECO:0000313" key="2">
    <source>
        <dbReference type="EMBL" id="KAF2728958.1"/>
    </source>
</evidence>
<dbReference type="GO" id="GO:0004672">
    <property type="term" value="F:protein kinase activity"/>
    <property type="evidence" value="ECO:0007669"/>
    <property type="project" value="InterPro"/>
</dbReference>
<dbReference type="Pfam" id="PF14479">
    <property type="entry name" value="HeLo"/>
    <property type="match status" value="1"/>
</dbReference>
<dbReference type="EMBL" id="ML996261">
    <property type="protein sequence ID" value="KAF2728958.1"/>
    <property type="molecule type" value="Genomic_DNA"/>
</dbReference>
<gene>
    <name evidence="2" type="ORF">EJ04DRAFT_556431</name>
</gene>
<dbReference type="OrthoDB" id="1911848at2759"/>
<dbReference type="PANTHER" id="PTHR37542">
    <property type="entry name" value="HELO DOMAIN-CONTAINING PROTEIN-RELATED"/>
    <property type="match status" value="1"/>
</dbReference>
<dbReference type="InterPro" id="IPR029498">
    <property type="entry name" value="HeLo_dom"/>
</dbReference>
<evidence type="ECO:0000259" key="1">
    <source>
        <dbReference type="PROSITE" id="PS50011"/>
    </source>
</evidence>
<name>A0A9P4QKE8_9PLEO</name>
<dbReference type="InterPro" id="IPR056002">
    <property type="entry name" value="DUF7580"/>
</dbReference>
<dbReference type="Gene3D" id="1.10.510.10">
    <property type="entry name" value="Transferase(Phosphotransferase) domain 1"/>
    <property type="match status" value="1"/>
</dbReference>
<comment type="caution">
    <text evidence="2">The sequence shown here is derived from an EMBL/GenBank/DDBJ whole genome shotgun (WGS) entry which is preliminary data.</text>
</comment>
<dbReference type="Proteomes" id="UP000799444">
    <property type="component" value="Unassembled WGS sequence"/>
</dbReference>
<feature type="domain" description="Protein kinase" evidence="1">
    <location>
        <begin position="326"/>
        <end position="640"/>
    </location>
</feature>
<evidence type="ECO:0000313" key="3">
    <source>
        <dbReference type="Proteomes" id="UP000799444"/>
    </source>
</evidence>
<dbReference type="InterPro" id="IPR000719">
    <property type="entry name" value="Prot_kinase_dom"/>
</dbReference>
<reference evidence="2" key="1">
    <citation type="journal article" date="2020" name="Stud. Mycol.">
        <title>101 Dothideomycetes genomes: a test case for predicting lifestyles and emergence of pathogens.</title>
        <authorList>
            <person name="Haridas S."/>
            <person name="Albert R."/>
            <person name="Binder M."/>
            <person name="Bloem J."/>
            <person name="Labutti K."/>
            <person name="Salamov A."/>
            <person name="Andreopoulos B."/>
            <person name="Baker S."/>
            <person name="Barry K."/>
            <person name="Bills G."/>
            <person name="Bluhm B."/>
            <person name="Cannon C."/>
            <person name="Castanera R."/>
            <person name="Culley D."/>
            <person name="Daum C."/>
            <person name="Ezra D."/>
            <person name="Gonzalez J."/>
            <person name="Henrissat B."/>
            <person name="Kuo A."/>
            <person name="Liang C."/>
            <person name="Lipzen A."/>
            <person name="Lutzoni F."/>
            <person name="Magnuson J."/>
            <person name="Mondo S."/>
            <person name="Nolan M."/>
            <person name="Ohm R."/>
            <person name="Pangilinan J."/>
            <person name="Park H.-J."/>
            <person name="Ramirez L."/>
            <person name="Alfaro M."/>
            <person name="Sun H."/>
            <person name="Tritt A."/>
            <person name="Yoshinaga Y."/>
            <person name="Zwiers L.-H."/>
            <person name="Turgeon B."/>
            <person name="Goodwin S."/>
            <person name="Spatafora J."/>
            <person name="Crous P."/>
            <person name="Grigoriev I."/>
        </authorList>
    </citation>
    <scope>NUCLEOTIDE SEQUENCE</scope>
    <source>
        <strain evidence="2">CBS 125425</strain>
    </source>
</reference>
<dbReference type="Gene3D" id="1.20.120.1020">
    <property type="entry name" value="Prion-inhibition and propagation, HeLo domain"/>
    <property type="match status" value="1"/>
</dbReference>
<dbReference type="AlphaFoldDB" id="A0A9P4QKE8"/>
<dbReference type="PANTHER" id="PTHR37542:SF1">
    <property type="entry name" value="PRION-INHIBITION AND PROPAGATION HELO DOMAIN-CONTAINING PROTEIN"/>
    <property type="match status" value="1"/>
</dbReference>
<dbReference type="GO" id="GO:0005524">
    <property type="term" value="F:ATP binding"/>
    <property type="evidence" value="ECO:0007669"/>
    <property type="project" value="InterPro"/>
</dbReference>
<dbReference type="PROSITE" id="PS50011">
    <property type="entry name" value="PROTEIN_KINASE_DOM"/>
    <property type="match status" value="1"/>
</dbReference>
<accession>A0A9P4QKE8</accession>
<dbReference type="Pfam" id="PF24476">
    <property type="entry name" value="DUF7580"/>
    <property type="match status" value="1"/>
</dbReference>
<dbReference type="InterPro" id="IPR038305">
    <property type="entry name" value="HeLo_sf"/>
</dbReference>
<proteinExistence type="predicted"/>
<organism evidence="2 3">
    <name type="scientific">Polyplosphaeria fusca</name>
    <dbReference type="NCBI Taxonomy" id="682080"/>
    <lineage>
        <taxon>Eukaryota</taxon>
        <taxon>Fungi</taxon>
        <taxon>Dikarya</taxon>
        <taxon>Ascomycota</taxon>
        <taxon>Pezizomycotina</taxon>
        <taxon>Dothideomycetes</taxon>
        <taxon>Pleosporomycetidae</taxon>
        <taxon>Pleosporales</taxon>
        <taxon>Tetraplosphaeriaceae</taxon>
        <taxon>Polyplosphaeria</taxon>
    </lineage>
</organism>
<dbReference type="InterPro" id="IPR011009">
    <property type="entry name" value="Kinase-like_dom_sf"/>
</dbReference>
<protein>
    <recommendedName>
        <fullName evidence="1">Protein kinase domain-containing protein</fullName>
    </recommendedName>
</protein>
<sequence length="665" mass="73994">MADPLTILGALTGVTSLTMQTVDECIKGYKLYSDAVSMPEEFHYLGIRVQLQQRRFIQFGLQAGLLAKDGKLCHSLRINLSLLLSTLAEIKMIFEQYAAIEKKYQDGKSERFINLNDYRFESEPVALDAVLGTPFSDGTGTGEPRGTHFSGFRKAGKTVSTVARNLRQIVVEPRRIKWAALDKDAFESMTTKLEKLNSHLISLLDTAQIQRIEDAMIAAHQDILQLRDDIGGLVSLVKALTVNVDLPKNGVSSTIGPEDSFAVLVSQQQIEASEARDYYRWLAKVKIQHAMWDKLLNDAVTSKSPIASVGESSDLEKGTCLELAKFSFSEIRPRLAAGDLKQAATYERRNIWVEWKGIHSSQSSRAAISDEQIETRIILLAGFLSFKKPQDFRTPHCIGYVKQPSRSGSTHFGIVFDKPTPSSKLTTLRELLGTVPKPSLSSRMSLCATLGRFLYSFLSVNWLHKGLRSQNIIFFSEDSALPDLANPFVSGFGLSRPGSKPDLTEKPTFDRSEDIYRHPLAQSSEGESSYRKPYDVYSLGVIIVEIALWEPIEDAVGFKDLNKVQPSHLTAMRSLLLGTLPQAVDGKPIAGMPTIPPGRACADRVAAECGDVLQDVVKFCFKADQEDLESYRDEPDQEIVVRFMKAIRERILKNLNKVAAALQRE</sequence>
<dbReference type="SUPFAM" id="SSF56112">
    <property type="entry name" value="Protein kinase-like (PK-like)"/>
    <property type="match status" value="1"/>
</dbReference>